<keyword evidence="2" id="KW-1185">Reference proteome</keyword>
<protein>
    <submittedName>
        <fullName evidence="1">Uncharacterized protein</fullName>
    </submittedName>
</protein>
<comment type="caution">
    <text evidence="1">The sequence shown here is derived from an EMBL/GenBank/DDBJ whole genome shotgun (WGS) entry which is preliminary data.</text>
</comment>
<accession>A0AAD6J2J7</accession>
<name>A0AAD6J2J7_DREDA</name>
<proteinExistence type="predicted"/>
<reference evidence="1" key="1">
    <citation type="submission" date="2023-01" db="EMBL/GenBank/DDBJ databases">
        <title>The chitinases involved in constricting ring structure development in the nematode-trapping fungus Drechslerella dactyloides.</title>
        <authorList>
            <person name="Wang R."/>
            <person name="Zhang L."/>
            <person name="Tang P."/>
            <person name="Li S."/>
            <person name="Liang L."/>
        </authorList>
    </citation>
    <scope>NUCLEOTIDE SEQUENCE</scope>
    <source>
        <strain evidence="1">YMF1.00031</strain>
    </source>
</reference>
<dbReference type="Proteomes" id="UP001221413">
    <property type="component" value="Unassembled WGS sequence"/>
</dbReference>
<gene>
    <name evidence="1" type="ORF">Dda_1726</name>
</gene>
<sequence>MAVERLELVRNFTNRKPVASKQITLCSDGAFGIECTAEPEAQRISESVGIDYHASRMEAASTGQRTVLGDRMLASELGVLHLQLAAEALPVDAHHASYWYLRGEQIHFVKSIRLRDESMQPSTANSTLRFAPAVMSPQLLARCVLQILPHGACHPSRRAGEDGICLRVLVRNRNRRRMEREST</sequence>
<organism evidence="1 2">
    <name type="scientific">Drechslerella dactyloides</name>
    <name type="common">Nematode-trapping fungus</name>
    <name type="synonym">Arthrobotrys dactyloides</name>
    <dbReference type="NCBI Taxonomy" id="74499"/>
    <lineage>
        <taxon>Eukaryota</taxon>
        <taxon>Fungi</taxon>
        <taxon>Dikarya</taxon>
        <taxon>Ascomycota</taxon>
        <taxon>Pezizomycotina</taxon>
        <taxon>Orbiliomycetes</taxon>
        <taxon>Orbiliales</taxon>
        <taxon>Orbiliaceae</taxon>
        <taxon>Drechslerella</taxon>
    </lineage>
</organism>
<evidence type="ECO:0000313" key="2">
    <source>
        <dbReference type="Proteomes" id="UP001221413"/>
    </source>
</evidence>
<dbReference type="EMBL" id="JAQGDS010000002">
    <property type="protein sequence ID" value="KAJ6263165.1"/>
    <property type="molecule type" value="Genomic_DNA"/>
</dbReference>
<dbReference type="AlphaFoldDB" id="A0AAD6J2J7"/>
<evidence type="ECO:0000313" key="1">
    <source>
        <dbReference type="EMBL" id="KAJ6263165.1"/>
    </source>
</evidence>